<name>A0A9J6B6V0_SOLCO</name>
<dbReference type="EMBL" id="JACXVP010000001">
    <property type="protein sequence ID" value="KAG5632143.1"/>
    <property type="molecule type" value="Genomic_DNA"/>
</dbReference>
<feature type="compositionally biased region" description="Low complexity" evidence="1">
    <location>
        <begin position="37"/>
        <end position="48"/>
    </location>
</feature>
<accession>A0A9J6B6V0</accession>
<protein>
    <submittedName>
        <fullName evidence="2">Uncharacterized protein</fullName>
    </submittedName>
</protein>
<keyword evidence="3" id="KW-1185">Reference proteome</keyword>
<sequence>MKQKHVDSLQYELIDPPWVNKARERGNYRGRGRSSPRKSGSSYRSSSSCPIIQRGGMSLITTLESLKKRLLLQYIWKIFQKIIYYMHRYMRIYHRSKPWKIFQRYLVNELYFRGESYKIRSYYETILISTGSVEFQHFLGYNINENIIFVEDWGMFTMKERYCYYIHAFDKVLIHNNERHKHT</sequence>
<organism evidence="2 3">
    <name type="scientific">Solanum commersonii</name>
    <name type="common">Commerson's wild potato</name>
    <name type="synonym">Commerson's nightshade</name>
    <dbReference type="NCBI Taxonomy" id="4109"/>
    <lineage>
        <taxon>Eukaryota</taxon>
        <taxon>Viridiplantae</taxon>
        <taxon>Streptophyta</taxon>
        <taxon>Embryophyta</taxon>
        <taxon>Tracheophyta</taxon>
        <taxon>Spermatophyta</taxon>
        <taxon>Magnoliopsida</taxon>
        <taxon>eudicotyledons</taxon>
        <taxon>Gunneridae</taxon>
        <taxon>Pentapetalae</taxon>
        <taxon>asterids</taxon>
        <taxon>lamiids</taxon>
        <taxon>Solanales</taxon>
        <taxon>Solanaceae</taxon>
        <taxon>Solanoideae</taxon>
        <taxon>Solaneae</taxon>
        <taxon>Solanum</taxon>
    </lineage>
</organism>
<evidence type="ECO:0000256" key="1">
    <source>
        <dbReference type="SAM" id="MobiDB-lite"/>
    </source>
</evidence>
<feature type="region of interest" description="Disordered" evidence="1">
    <location>
        <begin position="24"/>
        <end position="49"/>
    </location>
</feature>
<proteinExistence type="predicted"/>
<dbReference type="AlphaFoldDB" id="A0A9J6B6V0"/>
<dbReference type="Proteomes" id="UP000824120">
    <property type="component" value="Chromosome 1"/>
</dbReference>
<reference evidence="2 3" key="1">
    <citation type="submission" date="2020-09" db="EMBL/GenBank/DDBJ databases">
        <title>De no assembly of potato wild relative species, Solanum commersonii.</title>
        <authorList>
            <person name="Cho K."/>
        </authorList>
    </citation>
    <scope>NUCLEOTIDE SEQUENCE [LARGE SCALE GENOMIC DNA]</scope>
    <source>
        <strain evidence="2">LZ3.2</strain>
        <tissue evidence="2">Leaf</tissue>
    </source>
</reference>
<gene>
    <name evidence="2" type="ORF">H5410_003860</name>
</gene>
<evidence type="ECO:0000313" key="2">
    <source>
        <dbReference type="EMBL" id="KAG5632143.1"/>
    </source>
</evidence>
<evidence type="ECO:0000313" key="3">
    <source>
        <dbReference type="Proteomes" id="UP000824120"/>
    </source>
</evidence>
<comment type="caution">
    <text evidence="2">The sequence shown here is derived from an EMBL/GenBank/DDBJ whole genome shotgun (WGS) entry which is preliminary data.</text>
</comment>